<name>A0A226IAF9_9FLAO</name>
<sequence length="197" mass="21226">MKKFLVIAALAVCTFATAQKKGSILVMGSIEYNSQNVSNSGSEDKTNSFTFSPKVGYQFHQNWTAGIEAGVGTAKREFSNNTESKLNNFSLGGFLRYSKPLNQTFSAYADLGVGYQSRKTTNTVGPLSTINEGDGFYVGVTPAIFINVNKGFGLNFNIGGLGYNTLNYDGNNGNGDNVKNFNFTFGKAFSVGISKNF</sequence>
<dbReference type="RefSeq" id="WP_089052606.1">
    <property type="nucleotide sequence ID" value="NZ_MUHA01000003.1"/>
</dbReference>
<dbReference type="SUPFAM" id="SSF56925">
    <property type="entry name" value="OMPA-like"/>
    <property type="match status" value="1"/>
</dbReference>
<comment type="caution">
    <text evidence="4">The sequence shown here is derived from an EMBL/GenBank/DDBJ whole genome shotgun (WGS) entry which is preliminary data.</text>
</comment>
<dbReference type="Proteomes" id="UP000198336">
    <property type="component" value="Unassembled WGS sequence"/>
</dbReference>
<protein>
    <recommendedName>
        <fullName evidence="3">Outer membrane protein beta-barrel domain-containing protein</fullName>
    </recommendedName>
</protein>
<dbReference type="AlphaFoldDB" id="A0A226IAF9"/>
<dbReference type="InterPro" id="IPR011250">
    <property type="entry name" value="OMP/PagP_B-barrel"/>
</dbReference>
<dbReference type="Pfam" id="PF13505">
    <property type="entry name" value="OMP_b-brl"/>
    <property type="match status" value="1"/>
</dbReference>
<evidence type="ECO:0000313" key="4">
    <source>
        <dbReference type="EMBL" id="OXB02999.1"/>
    </source>
</evidence>
<feature type="domain" description="Outer membrane protein beta-barrel" evidence="3">
    <location>
        <begin position="6"/>
        <end position="187"/>
    </location>
</feature>
<evidence type="ECO:0000259" key="3">
    <source>
        <dbReference type="Pfam" id="PF13505"/>
    </source>
</evidence>
<feature type="chain" id="PRO_5013166777" description="Outer membrane protein beta-barrel domain-containing protein" evidence="2">
    <location>
        <begin position="19"/>
        <end position="197"/>
    </location>
</feature>
<keyword evidence="1 2" id="KW-0732">Signal</keyword>
<dbReference type="EMBL" id="MUHA01000003">
    <property type="protein sequence ID" value="OXB02999.1"/>
    <property type="molecule type" value="Genomic_DNA"/>
</dbReference>
<evidence type="ECO:0000313" key="5">
    <source>
        <dbReference type="Proteomes" id="UP000198336"/>
    </source>
</evidence>
<accession>A0A226IAF9</accession>
<dbReference type="InterPro" id="IPR027385">
    <property type="entry name" value="Beta-barrel_OMP"/>
</dbReference>
<evidence type="ECO:0000256" key="2">
    <source>
        <dbReference type="SAM" id="SignalP"/>
    </source>
</evidence>
<proteinExistence type="predicted"/>
<feature type="signal peptide" evidence="2">
    <location>
        <begin position="1"/>
        <end position="18"/>
    </location>
</feature>
<gene>
    <name evidence="4" type="ORF">B0A75_01925</name>
</gene>
<organism evidence="4 5">
    <name type="scientific">Flavobacterium oncorhynchi</name>
    <dbReference type="NCBI Taxonomy" id="728056"/>
    <lineage>
        <taxon>Bacteria</taxon>
        <taxon>Pseudomonadati</taxon>
        <taxon>Bacteroidota</taxon>
        <taxon>Flavobacteriia</taxon>
        <taxon>Flavobacteriales</taxon>
        <taxon>Flavobacteriaceae</taxon>
        <taxon>Flavobacterium</taxon>
    </lineage>
</organism>
<dbReference type="Gene3D" id="2.40.160.20">
    <property type="match status" value="1"/>
</dbReference>
<keyword evidence="5" id="KW-1185">Reference proteome</keyword>
<reference evidence="4 5" key="1">
    <citation type="submission" date="2016-11" db="EMBL/GenBank/DDBJ databases">
        <title>Whole genomes of Flavobacteriaceae.</title>
        <authorList>
            <person name="Stine C."/>
            <person name="Li C."/>
            <person name="Tadesse D."/>
        </authorList>
    </citation>
    <scope>NUCLEOTIDE SEQUENCE [LARGE SCALE GENOMIC DNA]</scope>
    <source>
        <strain evidence="4 5">CCUG 59446</strain>
    </source>
</reference>
<evidence type="ECO:0000256" key="1">
    <source>
        <dbReference type="ARBA" id="ARBA00022729"/>
    </source>
</evidence>